<evidence type="ECO:0000313" key="1">
    <source>
        <dbReference type="EMBL" id="MFD0692278.1"/>
    </source>
</evidence>
<dbReference type="Pfam" id="PF13384">
    <property type="entry name" value="HTH_23"/>
    <property type="match status" value="1"/>
</dbReference>
<dbReference type="InterPro" id="IPR009057">
    <property type="entry name" value="Homeodomain-like_sf"/>
</dbReference>
<name>A0ABW2Y3D6_9ACTN</name>
<proteinExistence type="predicted"/>
<comment type="caution">
    <text evidence="1">The sequence shown here is derived from an EMBL/GenBank/DDBJ whole genome shotgun (WGS) entry which is preliminary data.</text>
</comment>
<protein>
    <submittedName>
        <fullName evidence="1">Transposase</fullName>
    </submittedName>
</protein>
<dbReference type="Proteomes" id="UP001597063">
    <property type="component" value="Unassembled WGS sequence"/>
</dbReference>
<gene>
    <name evidence="1" type="ORF">ACFQZM_47865</name>
</gene>
<sequence length="171" mass="18395">MDAGCSEGLVGGMRYPDGGGLDATERSRREVVRLRAADMIEDGAIDAQVARYFRVTVVSANRWRRALAAGGREALLSEGAAGARCRLDDWQLTRLQALLEAGAAVHGWDDDQGWTLARITELITSEFGVGYTVGGVCYLRGRRGRTPIVKVTARGSARVSLAALICTIKDL</sequence>
<accession>A0ABW2Y3D6</accession>
<reference evidence="2" key="1">
    <citation type="journal article" date="2019" name="Int. J. Syst. Evol. Microbiol.">
        <title>The Global Catalogue of Microorganisms (GCM) 10K type strain sequencing project: providing services to taxonomists for standard genome sequencing and annotation.</title>
        <authorList>
            <consortium name="The Broad Institute Genomics Platform"/>
            <consortium name="The Broad Institute Genome Sequencing Center for Infectious Disease"/>
            <person name="Wu L."/>
            <person name="Ma J."/>
        </authorList>
    </citation>
    <scope>NUCLEOTIDE SEQUENCE [LARGE SCALE GENOMIC DNA]</scope>
    <source>
        <strain evidence="2">JCM 9371</strain>
    </source>
</reference>
<dbReference type="EMBL" id="JBHTGP010000038">
    <property type="protein sequence ID" value="MFD0692278.1"/>
    <property type="molecule type" value="Genomic_DNA"/>
</dbReference>
<dbReference type="SUPFAM" id="SSF46689">
    <property type="entry name" value="Homeodomain-like"/>
    <property type="match status" value="1"/>
</dbReference>
<dbReference type="RefSeq" id="WP_207399512.1">
    <property type="nucleotide sequence ID" value="NZ_CAACUY010000010.1"/>
</dbReference>
<organism evidence="1 2">
    <name type="scientific">Actinomadura fibrosa</name>
    <dbReference type="NCBI Taxonomy" id="111802"/>
    <lineage>
        <taxon>Bacteria</taxon>
        <taxon>Bacillati</taxon>
        <taxon>Actinomycetota</taxon>
        <taxon>Actinomycetes</taxon>
        <taxon>Streptosporangiales</taxon>
        <taxon>Thermomonosporaceae</taxon>
        <taxon>Actinomadura</taxon>
    </lineage>
</organism>
<evidence type="ECO:0000313" key="2">
    <source>
        <dbReference type="Proteomes" id="UP001597063"/>
    </source>
</evidence>
<keyword evidence="2" id="KW-1185">Reference proteome</keyword>